<name>A0A0C2M3F5_THEKT</name>
<accession>A0A0C2M3F5</accession>
<evidence type="ECO:0000313" key="3">
    <source>
        <dbReference type="EMBL" id="KII61555.1"/>
    </source>
</evidence>
<dbReference type="InterPro" id="IPR028097">
    <property type="entry name" value="FAM91_C_dom"/>
</dbReference>
<keyword evidence="4" id="KW-1185">Reference proteome</keyword>
<proteinExistence type="inferred from homology"/>
<reference evidence="3 4" key="1">
    <citation type="journal article" date="2014" name="Genome Biol. Evol.">
        <title>The genome of the myxosporean Thelohanellus kitauei shows adaptations to nutrient acquisition within its fish host.</title>
        <authorList>
            <person name="Yang Y."/>
            <person name="Xiong J."/>
            <person name="Zhou Z."/>
            <person name="Huo F."/>
            <person name="Miao W."/>
            <person name="Ran C."/>
            <person name="Liu Y."/>
            <person name="Zhang J."/>
            <person name="Feng J."/>
            <person name="Wang M."/>
            <person name="Wang M."/>
            <person name="Wang L."/>
            <person name="Yao B."/>
        </authorList>
    </citation>
    <scope>NUCLEOTIDE SEQUENCE [LARGE SCALE GENOMIC DNA]</scope>
    <source>
        <strain evidence="3">Wuqing</strain>
    </source>
</reference>
<protein>
    <recommendedName>
        <fullName evidence="2">FAM91 C-terminal domain-containing protein</fullName>
    </recommendedName>
</protein>
<dbReference type="PANTHER" id="PTHR28441:SF2">
    <property type="entry name" value="PROTEIN FAM91A1"/>
    <property type="match status" value="1"/>
</dbReference>
<dbReference type="OMA" id="TWRNASE"/>
<feature type="domain" description="FAM91 C-terminal" evidence="2">
    <location>
        <begin position="1"/>
        <end position="104"/>
    </location>
</feature>
<dbReference type="OrthoDB" id="5949424at2759"/>
<sequence length="290" mass="33267">MAPISSATSPVSCSSPPFFGPPIAEFNSLWYRLYIYETVKAGPPSLFVPRGTVLIVLPSIFQNFESIYMAQPNQPPTIIPCNQSIHLINDLLRHSCIFLQGNKKIDQLFSKLTTEHNLSKGFGVLTLIKFEKQRSLKRQNTLSEYSYDFDESNSSVYQPPISGLPEGYRNIDQSFYYESTDAITQANAKETILDNKYDWLPFEIVHGIPLFNDTLNDCICEKISNLNLFSHQNTQEYISENRKIILKLMDFIIKYGGKRSETIQKAVTDPKNKRYTYLPTKPRFKLVHTL</sequence>
<dbReference type="PANTHER" id="PTHR28441">
    <property type="entry name" value="PROTEIN FAM91A1"/>
    <property type="match status" value="1"/>
</dbReference>
<organism evidence="3 4">
    <name type="scientific">Thelohanellus kitauei</name>
    <name type="common">Myxosporean</name>
    <dbReference type="NCBI Taxonomy" id="669202"/>
    <lineage>
        <taxon>Eukaryota</taxon>
        <taxon>Metazoa</taxon>
        <taxon>Cnidaria</taxon>
        <taxon>Myxozoa</taxon>
        <taxon>Myxosporea</taxon>
        <taxon>Bivalvulida</taxon>
        <taxon>Platysporina</taxon>
        <taxon>Myxobolidae</taxon>
        <taxon>Thelohanellus</taxon>
    </lineage>
</organism>
<comment type="similarity">
    <text evidence="1">Belongs to the FAM91 family.</text>
</comment>
<dbReference type="EMBL" id="JWZT01005330">
    <property type="protein sequence ID" value="KII61555.1"/>
    <property type="molecule type" value="Genomic_DNA"/>
</dbReference>
<evidence type="ECO:0000256" key="1">
    <source>
        <dbReference type="ARBA" id="ARBA00010319"/>
    </source>
</evidence>
<dbReference type="Proteomes" id="UP000031668">
    <property type="component" value="Unassembled WGS sequence"/>
</dbReference>
<gene>
    <name evidence="3" type="ORF">RF11_07133</name>
</gene>
<evidence type="ECO:0000259" key="2">
    <source>
        <dbReference type="Pfam" id="PF14648"/>
    </source>
</evidence>
<feature type="domain" description="FAM91 C-terminal" evidence="2">
    <location>
        <begin position="108"/>
        <end position="267"/>
    </location>
</feature>
<dbReference type="InterPro" id="IPR039199">
    <property type="entry name" value="FAM91"/>
</dbReference>
<comment type="caution">
    <text evidence="3">The sequence shown here is derived from an EMBL/GenBank/DDBJ whole genome shotgun (WGS) entry which is preliminary data.</text>
</comment>
<dbReference type="Pfam" id="PF14648">
    <property type="entry name" value="FAM91_C"/>
    <property type="match status" value="2"/>
</dbReference>
<evidence type="ECO:0000313" key="4">
    <source>
        <dbReference type="Proteomes" id="UP000031668"/>
    </source>
</evidence>
<dbReference type="AlphaFoldDB" id="A0A0C2M3F5"/>